<keyword evidence="11" id="KW-1185">Reference proteome</keyword>
<protein>
    <recommendedName>
        <fullName evidence="9">Putative ionotropic receptor ligand binding domain-containing protein</fullName>
    </recommendedName>
</protein>
<gene>
    <name evidence="10" type="primary">106085025</name>
</gene>
<dbReference type="Gene3D" id="1.10.287.70">
    <property type="match status" value="1"/>
</dbReference>
<dbReference type="InterPro" id="IPR056198">
    <property type="entry name" value="LBD_receptor"/>
</dbReference>
<proteinExistence type="predicted"/>
<keyword evidence="7" id="KW-0325">Glycoprotein</keyword>
<dbReference type="SUPFAM" id="SSF53850">
    <property type="entry name" value="Periplasmic binding protein-like II"/>
    <property type="match status" value="1"/>
</dbReference>
<evidence type="ECO:0000256" key="6">
    <source>
        <dbReference type="ARBA" id="ARBA00023170"/>
    </source>
</evidence>
<evidence type="ECO:0000256" key="3">
    <source>
        <dbReference type="ARBA" id="ARBA00022692"/>
    </source>
</evidence>
<evidence type="ECO:0000256" key="8">
    <source>
        <dbReference type="SAM" id="Phobius"/>
    </source>
</evidence>
<dbReference type="PANTHER" id="PTHR42643:SF30">
    <property type="entry name" value="IONOTROPIC RECEPTOR 40A-RELATED"/>
    <property type="match status" value="1"/>
</dbReference>
<dbReference type="InterPro" id="IPR052192">
    <property type="entry name" value="Insect_Ionotropic_Sensory_Rcpt"/>
</dbReference>
<evidence type="ECO:0000256" key="5">
    <source>
        <dbReference type="ARBA" id="ARBA00023136"/>
    </source>
</evidence>
<dbReference type="GO" id="GO:0005886">
    <property type="term" value="C:plasma membrane"/>
    <property type="evidence" value="ECO:0007669"/>
    <property type="project" value="UniProtKB-SubCell"/>
</dbReference>
<dbReference type="PANTHER" id="PTHR42643">
    <property type="entry name" value="IONOTROPIC RECEPTOR 20A-RELATED"/>
    <property type="match status" value="1"/>
</dbReference>
<keyword evidence="4 8" id="KW-1133">Transmembrane helix</keyword>
<name>A0A1I8QBP3_STOCA</name>
<dbReference type="VEuPathDB" id="VectorBase:SCAU015679"/>
<evidence type="ECO:0000256" key="1">
    <source>
        <dbReference type="ARBA" id="ARBA00004651"/>
    </source>
</evidence>
<evidence type="ECO:0000313" key="10">
    <source>
        <dbReference type="EnsemblMetazoa" id="SCAU015679-PA"/>
    </source>
</evidence>
<dbReference type="AlphaFoldDB" id="A0A1I8QBP3"/>
<dbReference type="Proteomes" id="UP000095300">
    <property type="component" value="Unassembled WGS sequence"/>
</dbReference>
<keyword evidence="6" id="KW-0675">Receptor</keyword>
<dbReference type="EnsemblMetazoa" id="SCAU015679-RA">
    <property type="protein sequence ID" value="SCAU015679-PA"/>
    <property type="gene ID" value="SCAU015679"/>
</dbReference>
<dbReference type="Gene3D" id="3.40.190.10">
    <property type="entry name" value="Periplasmic binding protein-like II"/>
    <property type="match status" value="1"/>
</dbReference>
<evidence type="ECO:0000256" key="7">
    <source>
        <dbReference type="ARBA" id="ARBA00023180"/>
    </source>
</evidence>
<feature type="transmembrane region" description="Helical" evidence="8">
    <location>
        <begin position="390"/>
        <end position="412"/>
    </location>
</feature>
<evidence type="ECO:0000256" key="4">
    <source>
        <dbReference type="ARBA" id="ARBA00022989"/>
    </source>
</evidence>
<accession>A0A1I8QBP3</accession>
<keyword evidence="2" id="KW-1003">Cell membrane</keyword>
<evidence type="ECO:0000256" key="2">
    <source>
        <dbReference type="ARBA" id="ARBA00022475"/>
    </source>
</evidence>
<keyword evidence="5 8" id="KW-0472">Membrane</keyword>
<feature type="transmembrane region" description="Helical" evidence="8">
    <location>
        <begin position="62"/>
        <end position="84"/>
    </location>
</feature>
<dbReference type="STRING" id="35570.A0A1I8QBP3"/>
<keyword evidence="3 8" id="KW-0812">Transmembrane</keyword>
<dbReference type="Pfam" id="PF24061">
    <property type="entry name" value="LBD_receptor"/>
    <property type="match status" value="1"/>
</dbReference>
<feature type="transmembrane region" description="Helical" evidence="8">
    <location>
        <begin position="329"/>
        <end position="351"/>
    </location>
</feature>
<reference evidence="10" key="1">
    <citation type="submission" date="2020-05" db="UniProtKB">
        <authorList>
            <consortium name="EnsemblMetazoa"/>
        </authorList>
    </citation>
    <scope>IDENTIFICATION</scope>
    <source>
        <strain evidence="10">USDA</strain>
    </source>
</reference>
<comment type="subcellular location">
    <subcellularLocation>
        <location evidence="1">Cell membrane</location>
        <topology evidence="1">Multi-pass membrane protein</topology>
    </subcellularLocation>
</comment>
<feature type="transmembrane region" description="Helical" evidence="8">
    <location>
        <begin position="299"/>
        <end position="317"/>
    </location>
</feature>
<dbReference type="OrthoDB" id="7739311at2759"/>
<sequence length="609" mass="71956">MNQTLNHTLFTADPPRFDKIPQDGDIDFFVADSLRYLIQHVLRNIANSFVVTISTTFPRPELWFHDVMAMLFATWGFMAVQIVVHDRKYMDVEVPGRRFCNMIMVDSYDNLRRTNISKHNSLFDSEEYYIIFLQIRDTWMPLERELILQHCLDNYWLHCNLMTQNRHKEVLVHTYFPFQENNCYNTEPVLINKFDGERYVNDVMFPDKLRNLHGCPLKLSTWEVPPFIIYQPHATQTLSGLEMYILQSLRKDLNFTMIAETVANGINLDTNRVEAFDLLNDRKTNITAGFFRRTAERDAIASPTYVTFNLPVVAVILRRQNEYQSLEVLTFPFDTTSWLLLILSSLILMAINKIKRRPRRSYVNSWQIVEALLGMPSHEMPERLSLRATLMIWTLSTLILRSVYQSLLFYLYRTRFYREPPNSLSELAESGYRAVCTIRSEPVLDFIPQFMDKSLHLTVLNTTNEMEPLLYLETHPEENIVAISVADTVYYYVQKMLSLDNVFLILDFRINDQQVSYYVPKHSYLIDRFNKYILTFHQTGFLEYWRKMSLESYRVLSGSDGTEYENELLIDMKQFLGFMSILLFMHSLALIVFILEMLSKRYAFLQKFL</sequence>
<evidence type="ECO:0000313" key="11">
    <source>
        <dbReference type="Proteomes" id="UP000095300"/>
    </source>
</evidence>
<feature type="transmembrane region" description="Helical" evidence="8">
    <location>
        <begin position="575"/>
        <end position="598"/>
    </location>
</feature>
<organism evidence="10 11">
    <name type="scientific">Stomoxys calcitrans</name>
    <name type="common">Stable fly</name>
    <name type="synonym">Conops calcitrans</name>
    <dbReference type="NCBI Taxonomy" id="35570"/>
    <lineage>
        <taxon>Eukaryota</taxon>
        <taxon>Metazoa</taxon>
        <taxon>Ecdysozoa</taxon>
        <taxon>Arthropoda</taxon>
        <taxon>Hexapoda</taxon>
        <taxon>Insecta</taxon>
        <taxon>Pterygota</taxon>
        <taxon>Neoptera</taxon>
        <taxon>Endopterygota</taxon>
        <taxon>Diptera</taxon>
        <taxon>Brachycera</taxon>
        <taxon>Muscomorpha</taxon>
        <taxon>Muscoidea</taxon>
        <taxon>Muscidae</taxon>
        <taxon>Stomoxys</taxon>
    </lineage>
</organism>
<dbReference type="KEGG" id="scac:106085025"/>
<feature type="domain" description="Putative ionotropic receptor ligand binding" evidence="9">
    <location>
        <begin position="29"/>
        <end position="211"/>
    </location>
</feature>
<evidence type="ECO:0000259" key="9">
    <source>
        <dbReference type="Pfam" id="PF24061"/>
    </source>
</evidence>